<sequence length="503" mass="51243">MTSLPPLVAPSTEPLSPEELARYSRHLALPGIGIEGQQRLRAARVLVVGAGGLGSPALLYLAAAGVGTIGIVDDDRVEVSNLQRQVIHGGSDVGRPKVASARDAIAEVNPHVTVRLHEQRLDAGNVLDVLAGYDLVLDGTDNFATRYLVGDAAEIAGIPCVWGSIFRFQGQVSVFWATPPGGEGVVYRDVFPEPPPPGTVPDCATGGVLGAMCGTIGSVMATEAVKLVTGAGRTLLGRLAVYDSLELTWRHLTVRADPQREPVTGLLSGDQAYEAFCGLAPVPVGAGAVRPAVAGGLFESLSGPTAEGRLAVDLAQVSEESGGRGLPGAGTVLGAPVRGPDVAPSGVLAASEDVDPPAGPAPHIATRAPGGPTGRGGTTTSGPVGAPAGAGPAPTSLTPRELAARLADPDDDLLLLDVREDWETQIVGIDGARVVPSGVYAGPDARAALADLPRDRTVAVLCKVGGRSDRVAGLARAVGVDARNVEGGVLAWVRDVEPGRPTY</sequence>
<evidence type="ECO:0000313" key="7">
    <source>
        <dbReference type="Proteomes" id="UP000076447"/>
    </source>
</evidence>
<dbReference type="Gene3D" id="3.40.250.10">
    <property type="entry name" value="Rhodanese-like domain"/>
    <property type="match status" value="1"/>
</dbReference>
<dbReference type="GO" id="GO:0016779">
    <property type="term" value="F:nucleotidyltransferase activity"/>
    <property type="evidence" value="ECO:0007669"/>
    <property type="project" value="UniProtKB-KW"/>
</dbReference>
<accession>A0A163REF7</accession>
<dbReference type="GO" id="GO:0005829">
    <property type="term" value="C:cytosol"/>
    <property type="evidence" value="ECO:0007669"/>
    <property type="project" value="TreeGrafter"/>
</dbReference>
<keyword evidence="6" id="KW-0548">Nucleotidyltransferase</keyword>
<comment type="caution">
    <text evidence="6">The sequence shown here is derived from an EMBL/GenBank/DDBJ whole genome shotgun (WGS) entry which is preliminary data.</text>
</comment>
<protein>
    <submittedName>
        <fullName evidence="6">Putative adenylyltransferase/sulfurtransferase MoeZ</fullName>
    </submittedName>
</protein>
<dbReference type="RefSeq" id="WP_082849004.1">
    <property type="nucleotide sequence ID" value="NZ_LRIE01000074.1"/>
</dbReference>
<dbReference type="PROSITE" id="PS50206">
    <property type="entry name" value="RHODANESE_3"/>
    <property type="match status" value="1"/>
</dbReference>
<dbReference type="SUPFAM" id="SSF52821">
    <property type="entry name" value="Rhodanese/Cell cycle control phosphatase"/>
    <property type="match status" value="1"/>
</dbReference>
<dbReference type="GO" id="GO:0005524">
    <property type="term" value="F:ATP binding"/>
    <property type="evidence" value="ECO:0007669"/>
    <property type="project" value="UniProtKB-KW"/>
</dbReference>
<dbReference type="InterPro" id="IPR000594">
    <property type="entry name" value="ThiF_NAD_FAD-bd"/>
</dbReference>
<dbReference type="GO" id="GO:0008641">
    <property type="term" value="F:ubiquitin-like modifier activating enzyme activity"/>
    <property type="evidence" value="ECO:0007669"/>
    <property type="project" value="InterPro"/>
</dbReference>
<feature type="compositionally biased region" description="Low complexity" evidence="4">
    <location>
        <begin position="380"/>
        <end position="397"/>
    </location>
</feature>
<dbReference type="EMBL" id="LRIE01000074">
    <property type="protein sequence ID" value="KZM35124.1"/>
    <property type="molecule type" value="Genomic_DNA"/>
</dbReference>
<dbReference type="Pfam" id="PF00899">
    <property type="entry name" value="ThiF"/>
    <property type="match status" value="1"/>
</dbReference>
<proteinExistence type="predicted"/>
<dbReference type="GO" id="GO:0008146">
    <property type="term" value="F:sulfotransferase activity"/>
    <property type="evidence" value="ECO:0007669"/>
    <property type="project" value="TreeGrafter"/>
</dbReference>
<dbReference type="AlphaFoldDB" id="A0A163REF7"/>
<reference evidence="6 7" key="1">
    <citation type="submission" date="2016-01" db="EMBL/GenBank/DDBJ databases">
        <title>Genome sequence of Oerskovia enterophila VJag, an agar and cellulose degrading bacterium.</title>
        <authorList>
            <person name="Poehlein A."/>
            <person name="Jag V."/>
            <person name="Bengelsdorf F."/>
            <person name="Duerre P."/>
            <person name="Daniel R."/>
        </authorList>
    </citation>
    <scope>NUCLEOTIDE SEQUENCE [LARGE SCALE GENOMIC DNA]</scope>
    <source>
        <strain evidence="6 7">VJag</strain>
    </source>
</reference>
<dbReference type="PANTHER" id="PTHR10953">
    <property type="entry name" value="UBIQUITIN-ACTIVATING ENZYME E1"/>
    <property type="match status" value="1"/>
</dbReference>
<evidence type="ECO:0000256" key="2">
    <source>
        <dbReference type="ARBA" id="ARBA00022741"/>
    </source>
</evidence>
<organism evidence="6 7">
    <name type="scientific">Oerskovia enterophila</name>
    <dbReference type="NCBI Taxonomy" id="43678"/>
    <lineage>
        <taxon>Bacteria</taxon>
        <taxon>Bacillati</taxon>
        <taxon>Actinomycetota</taxon>
        <taxon>Actinomycetes</taxon>
        <taxon>Micrococcales</taxon>
        <taxon>Cellulomonadaceae</taxon>
        <taxon>Oerskovia</taxon>
    </lineage>
</organism>
<dbReference type="Pfam" id="PF00581">
    <property type="entry name" value="Rhodanese"/>
    <property type="match status" value="1"/>
</dbReference>
<dbReference type="Gene3D" id="3.40.50.720">
    <property type="entry name" value="NAD(P)-binding Rossmann-like Domain"/>
    <property type="match status" value="1"/>
</dbReference>
<dbReference type="CDD" id="cd00757">
    <property type="entry name" value="ThiF_MoeB_HesA_family"/>
    <property type="match status" value="1"/>
</dbReference>
<feature type="domain" description="Rhodanese" evidence="5">
    <location>
        <begin position="409"/>
        <end position="501"/>
    </location>
</feature>
<keyword evidence="2" id="KW-0547">Nucleotide-binding</keyword>
<dbReference type="Proteomes" id="UP000076447">
    <property type="component" value="Unassembled WGS sequence"/>
</dbReference>
<dbReference type="STRING" id="43678.OJAG_22880"/>
<dbReference type="PATRIC" id="fig|43678.3.peg.2392"/>
<evidence type="ECO:0000256" key="4">
    <source>
        <dbReference type="SAM" id="MobiDB-lite"/>
    </source>
</evidence>
<evidence type="ECO:0000256" key="3">
    <source>
        <dbReference type="ARBA" id="ARBA00022840"/>
    </source>
</evidence>
<evidence type="ECO:0000259" key="5">
    <source>
        <dbReference type="PROSITE" id="PS50206"/>
    </source>
</evidence>
<feature type="region of interest" description="Disordered" evidence="4">
    <location>
        <begin position="343"/>
        <end position="397"/>
    </location>
</feature>
<keyword evidence="1 6" id="KW-0808">Transferase</keyword>
<dbReference type="NCBIfam" id="NF004281">
    <property type="entry name" value="PRK05690.1"/>
    <property type="match status" value="1"/>
</dbReference>
<dbReference type="InterPro" id="IPR036873">
    <property type="entry name" value="Rhodanese-like_dom_sf"/>
</dbReference>
<dbReference type="InterPro" id="IPR035985">
    <property type="entry name" value="Ubiquitin-activating_enz"/>
</dbReference>
<gene>
    <name evidence="6" type="primary">moeZ</name>
    <name evidence="6" type="ORF">OJAG_22880</name>
</gene>
<dbReference type="SUPFAM" id="SSF69572">
    <property type="entry name" value="Activating enzymes of the ubiquitin-like proteins"/>
    <property type="match status" value="1"/>
</dbReference>
<dbReference type="InterPro" id="IPR001763">
    <property type="entry name" value="Rhodanese-like_dom"/>
</dbReference>
<dbReference type="InterPro" id="IPR045886">
    <property type="entry name" value="ThiF/MoeB/HesA"/>
</dbReference>
<dbReference type="SMART" id="SM00450">
    <property type="entry name" value="RHOD"/>
    <property type="match status" value="1"/>
</dbReference>
<dbReference type="GO" id="GO:0004792">
    <property type="term" value="F:thiosulfate-cyanide sulfurtransferase activity"/>
    <property type="evidence" value="ECO:0007669"/>
    <property type="project" value="TreeGrafter"/>
</dbReference>
<name>A0A163REF7_9CELL</name>
<dbReference type="FunFam" id="3.40.50.720:FF:000033">
    <property type="entry name" value="Adenylyltransferase and sulfurtransferase MOCS3"/>
    <property type="match status" value="1"/>
</dbReference>
<keyword evidence="3" id="KW-0067">ATP-binding</keyword>
<evidence type="ECO:0000256" key="1">
    <source>
        <dbReference type="ARBA" id="ARBA00022679"/>
    </source>
</evidence>
<evidence type="ECO:0000313" key="6">
    <source>
        <dbReference type="EMBL" id="KZM35124.1"/>
    </source>
</evidence>
<dbReference type="PANTHER" id="PTHR10953:SF102">
    <property type="entry name" value="ADENYLYLTRANSFERASE AND SULFURTRANSFERASE MOCS3"/>
    <property type="match status" value="1"/>
</dbReference>
<dbReference type="CDD" id="cd00158">
    <property type="entry name" value="RHOD"/>
    <property type="match status" value="1"/>
</dbReference>